<evidence type="ECO:0000256" key="6">
    <source>
        <dbReference type="ARBA" id="ARBA00022695"/>
    </source>
</evidence>
<dbReference type="EC" id="2.7.7.18" evidence="3"/>
<evidence type="ECO:0000256" key="8">
    <source>
        <dbReference type="ARBA" id="ARBA00022840"/>
    </source>
</evidence>
<dbReference type="PANTHER" id="PTHR39321:SF3">
    <property type="entry name" value="PHOSPHOPANTETHEINE ADENYLYLTRANSFERASE"/>
    <property type="match status" value="1"/>
</dbReference>
<keyword evidence="5" id="KW-0808">Transferase</keyword>
<keyword evidence="6" id="KW-0548">Nucleotidyltransferase</keyword>
<dbReference type="GO" id="GO:0005524">
    <property type="term" value="F:ATP binding"/>
    <property type="evidence" value="ECO:0007669"/>
    <property type="project" value="UniProtKB-KW"/>
</dbReference>
<evidence type="ECO:0000256" key="1">
    <source>
        <dbReference type="ARBA" id="ARBA00002324"/>
    </source>
</evidence>
<sequence length="192" mass="22321">MIPKIAIYWGAFDPPQLAHENIIKEAIIKLGLDKLYIVPSGPHPFKEYKTSTEIRKKIMEIFIDAINSDKVELCDVFLDGKIKNTTLETDRYFKRMLWFSPYQIFGSDLIDSMWIWDPSGEVAMRLPKIIVKRPWFEIDDSKIANYLTFDPFDDSSVSGLSSTQVRENIKKNIFTWMNPALVAYIRDNGVYL</sequence>
<keyword evidence="8" id="KW-0067">ATP-binding</keyword>
<keyword evidence="9" id="KW-0520">NAD</keyword>
<dbReference type="InterPro" id="IPR014729">
    <property type="entry name" value="Rossmann-like_a/b/a_fold"/>
</dbReference>
<dbReference type="PANTHER" id="PTHR39321">
    <property type="entry name" value="NICOTINATE-NUCLEOTIDE ADENYLYLTRANSFERASE-RELATED"/>
    <property type="match status" value="1"/>
</dbReference>
<dbReference type="GO" id="GO:0009435">
    <property type="term" value="P:NAD+ biosynthetic process"/>
    <property type="evidence" value="ECO:0007669"/>
    <property type="project" value="InterPro"/>
</dbReference>
<evidence type="ECO:0000256" key="2">
    <source>
        <dbReference type="ARBA" id="ARBA00005019"/>
    </source>
</evidence>
<keyword evidence="4" id="KW-0662">Pyridine nucleotide biosynthesis</keyword>
<comment type="function">
    <text evidence="1">Catalyzes the reversible adenylation of nicotinate mononucleotide (NaMN) to nicotinic acid adenine dinucleotide (NaAD).</text>
</comment>
<dbReference type="Pfam" id="PF01467">
    <property type="entry name" value="CTP_transf_like"/>
    <property type="match status" value="1"/>
</dbReference>
<reference evidence="12" key="1">
    <citation type="journal article" date="2012" name="Science">
        <title>Fermentation, hydrogen, and sulfur metabolism in multiple uncultivated bacterial phyla.</title>
        <authorList>
            <person name="Wrighton K.C."/>
            <person name="Thomas B.C."/>
            <person name="Sharon I."/>
            <person name="Miller C.S."/>
            <person name="Castelle C.J."/>
            <person name="VerBerkmoes N.C."/>
            <person name="Wilkins M.J."/>
            <person name="Hettich R.L."/>
            <person name="Lipton M.S."/>
            <person name="Williams K.H."/>
            <person name="Long P.E."/>
            <person name="Banfield J.F."/>
        </authorList>
    </citation>
    <scope>NUCLEOTIDE SEQUENCE [LARGE SCALE GENOMIC DNA]</scope>
</reference>
<evidence type="ECO:0000256" key="9">
    <source>
        <dbReference type="ARBA" id="ARBA00023027"/>
    </source>
</evidence>
<comment type="caution">
    <text evidence="12">The sequence shown here is derived from an EMBL/GenBank/DDBJ whole genome shotgun (WGS) entry which is preliminary data.</text>
</comment>
<evidence type="ECO:0000256" key="7">
    <source>
        <dbReference type="ARBA" id="ARBA00022741"/>
    </source>
</evidence>
<keyword evidence="7" id="KW-0547">Nucleotide-binding</keyword>
<accession>K2F9A5</accession>
<dbReference type="Gene3D" id="3.40.50.620">
    <property type="entry name" value="HUPs"/>
    <property type="match status" value="1"/>
</dbReference>
<evidence type="ECO:0000313" key="12">
    <source>
        <dbReference type="EMBL" id="EKE27646.1"/>
    </source>
</evidence>
<evidence type="ECO:0000256" key="4">
    <source>
        <dbReference type="ARBA" id="ARBA00022642"/>
    </source>
</evidence>
<name>K2F9A5_9BACT</name>
<organism evidence="12">
    <name type="scientific">uncultured bacterium</name>
    <name type="common">gcode 4</name>
    <dbReference type="NCBI Taxonomy" id="1234023"/>
    <lineage>
        <taxon>Bacteria</taxon>
        <taxon>environmental samples</taxon>
    </lineage>
</organism>
<evidence type="ECO:0000256" key="3">
    <source>
        <dbReference type="ARBA" id="ARBA00012389"/>
    </source>
</evidence>
<dbReference type="InterPro" id="IPR004821">
    <property type="entry name" value="Cyt_trans-like"/>
</dbReference>
<feature type="domain" description="Cytidyltransferase-like" evidence="11">
    <location>
        <begin position="7"/>
        <end position="167"/>
    </location>
</feature>
<dbReference type="EMBL" id="AMFJ01000456">
    <property type="protein sequence ID" value="EKE27646.1"/>
    <property type="molecule type" value="Genomic_DNA"/>
</dbReference>
<dbReference type="InterPro" id="IPR005248">
    <property type="entry name" value="NadD/NMNAT"/>
</dbReference>
<dbReference type="GO" id="GO:0004515">
    <property type="term" value="F:nicotinate-nucleotide adenylyltransferase activity"/>
    <property type="evidence" value="ECO:0007669"/>
    <property type="project" value="UniProtKB-EC"/>
</dbReference>
<gene>
    <name evidence="12" type="ORF">ACD_3C00182G0007</name>
</gene>
<evidence type="ECO:0000259" key="11">
    <source>
        <dbReference type="Pfam" id="PF01467"/>
    </source>
</evidence>
<evidence type="ECO:0000256" key="10">
    <source>
        <dbReference type="ARBA" id="ARBA00048721"/>
    </source>
</evidence>
<comment type="pathway">
    <text evidence="2">Cofactor biosynthesis; NAD(+) biosynthesis; deamido-NAD(+) from nicotinate D-ribonucleotide: step 1/1.</text>
</comment>
<protein>
    <recommendedName>
        <fullName evidence="3">nicotinate-nucleotide adenylyltransferase</fullName>
        <ecNumber evidence="3">2.7.7.18</ecNumber>
    </recommendedName>
</protein>
<proteinExistence type="predicted"/>
<evidence type="ECO:0000256" key="5">
    <source>
        <dbReference type="ARBA" id="ARBA00022679"/>
    </source>
</evidence>
<dbReference type="SUPFAM" id="SSF52374">
    <property type="entry name" value="Nucleotidylyl transferase"/>
    <property type="match status" value="1"/>
</dbReference>
<dbReference type="AlphaFoldDB" id="K2F9A5"/>
<comment type="catalytic activity">
    <reaction evidence="10">
        <text>nicotinate beta-D-ribonucleotide + ATP + H(+) = deamido-NAD(+) + diphosphate</text>
        <dbReference type="Rhea" id="RHEA:22860"/>
        <dbReference type="ChEBI" id="CHEBI:15378"/>
        <dbReference type="ChEBI" id="CHEBI:30616"/>
        <dbReference type="ChEBI" id="CHEBI:33019"/>
        <dbReference type="ChEBI" id="CHEBI:57502"/>
        <dbReference type="ChEBI" id="CHEBI:58437"/>
        <dbReference type="EC" id="2.7.7.18"/>
    </reaction>
</comment>